<dbReference type="PROSITE" id="PS50835">
    <property type="entry name" value="IG_LIKE"/>
    <property type="match status" value="2"/>
</dbReference>
<feature type="domain" description="Fibronectin type-III" evidence="4">
    <location>
        <begin position="192"/>
        <end position="287"/>
    </location>
</feature>
<evidence type="ECO:0000259" key="4">
    <source>
        <dbReference type="PROSITE" id="PS50853"/>
    </source>
</evidence>
<keyword evidence="2" id="KW-0393">Immunoglobulin domain</keyword>
<dbReference type="FunFam" id="2.60.40.10:FF:000002">
    <property type="entry name" value="Titin a"/>
    <property type="match status" value="3"/>
</dbReference>
<dbReference type="Gene3D" id="2.60.40.10">
    <property type="entry name" value="Immunoglobulins"/>
    <property type="match status" value="17"/>
</dbReference>
<dbReference type="Pfam" id="PF07679">
    <property type="entry name" value="I-set"/>
    <property type="match status" value="5"/>
</dbReference>
<dbReference type="GO" id="GO:0008307">
    <property type="term" value="F:structural constituent of muscle"/>
    <property type="evidence" value="ECO:0007669"/>
    <property type="project" value="TreeGrafter"/>
</dbReference>
<feature type="domain" description="Ig-like" evidence="3">
    <location>
        <begin position="1042"/>
        <end position="1134"/>
    </location>
</feature>
<keyword evidence="1" id="KW-0677">Repeat</keyword>
<proteinExistence type="predicted"/>
<name>A0AA47MNX0_MERPO</name>
<feature type="domain" description="Fibronectin type-III" evidence="4">
    <location>
        <begin position="942"/>
        <end position="1038"/>
    </location>
</feature>
<evidence type="ECO:0000256" key="1">
    <source>
        <dbReference type="ARBA" id="ARBA00022737"/>
    </source>
</evidence>
<accession>A0AA47MNX0</accession>
<dbReference type="GO" id="GO:0045214">
    <property type="term" value="P:sarcomere organization"/>
    <property type="evidence" value="ECO:0007669"/>
    <property type="project" value="TreeGrafter"/>
</dbReference>
<protein>
    <submittedName>
        <fullName evidence="5">Titin</fullName>
    </submittedName>
</protein>
<dbReference type="SUPFAM" id="SSF49265">
    <property type="entry name" value="Fibronectin type III"/>
    <property type="match status" value="7"/>
</dbReference>
<dbReference type="GO" id="GO:0048738">
    <property type="term" value="P:cardiac muscle tissue development"/>
    <property type="evidence" value="ECO:0007669"/>
    <property type="project" value="TreeGrafter"/>
</dbReference>
<gene>
    <name evidence="5" type="primary">Ttn_1</name>
    <name evidence="5" type="ORF">N1851_018338</name>
</gene>
<feature type="domain" description="Fibronectin type-III" evidence="4">
    <location>
        <begin position="475"/>
        <end position="570"/>
    </location>
</feature>
<evidence type="ECO:0000256" key="2">
    <source>
        <dbReference type="ARBA" id="ARBA00023319"/>
    </source>
</evidence>
<dbReference type="FunFam" id="2.60.40.10:FF:000034">
    <property type="entry name" value="Titin isoform A"/>
    <property type="match status" value="3"/>
</dbReference>
<dbReference type="InterPro" id="IPR003598">
    <property type="entry name" value="Ig_sub2"/>
</dbReference>
<dbReference type="PRINTS" id="PR00014">
    <property type="entry name" value="FNTYPEIII"/>
</dbReference>
<dbReference type="CDD" id="cd00063">
    <property type="entry name" value="FN3"/>
    <property type="match status" value="12"/>
</dbReference>
<dbReference type="Pfam" id="PF00041">
    <property type="entry name" value="fn3"/>
    <property type="match status" value="11"/>
</dbReference>
<dbReference type="FunFam" id="2.60.40.10:FF:000003">
    <property type="entry name" value="Titin isoform E"/>
    <property type="match status" value="3"/>
</dbReference>
<comment type="caution">
    <text evidence="5">The sequence shown here is derived from an EMBL/GenBank/DDBJ whole genome shotgun (WGS) entry which is preliminary data.</text>
</comment>
<dbReference type="PANTHER" id="PTHR14340">
    <property type="entry name" value="MICROFIBRIL-ASSOCIATED GLYCOPROTEIN 3"/>
    <property type="match status" value="1"/>
</dbReference>
<dbReference type="PANTHER" id="PTHR14340:SF13">
    <property type="entry name" value="TITIN"/>
    <property type="match status" value="1"/>
</dbReference>
<feature type="domain" description="Fibronectin type-III" evidence="4">
    <location>
        <begin position="91"/>
        <end position="186"/>
    </location>
</feature>
<feature type="domain" description="Fibronectin type-III" evidence="4">
    <location>
        <begin position="1240"/>
        <end position="1335"/>
    </location>
</feature>
<sequence>MQKGLMVKAGATVLLEAEVFGKPMPKVTWKRGDDSLRSAKGLTITHQRQQFQLEMTSVTKEHSGTYTILAENASGSKTAEVIVMVLDVPGPPTSVKFSEVFANSVNVVWEPPLNNGGAPITHYIMDKRETSRANWAQVSTKIKGDTHELSVQKLIEGREYQFRIRAENSWGVGEAIISNPVNAKNPFTVPGPCEAPVITNVTKDNMTVSWKEPADDGKSTILGYVLEKKETKGMNWIKLNRKPMMERMLLVSGLSEGTEYDFRVIAVNLAGLGTPSEPSTSTYALDPINPPGPVVNPGVTDTTNCTISLSWTAPASNGGSPVLGYLVECKRTDATDWIRCNVPKNLKDTSYVIQNLIDKSEYQCRITAVNKVGFIPPEAELSAELKEVLELRAGAKMKLHATIKGRPIPKIIWAKMNTNIKNRQGIIIKSTDTDTLVMVENVNRYDAGKYILSLESVCGMKMYTIVVKVLDTPGPPVNLMVKENSKDSASILWDAPMINGGSDITHYIVEKRDAERKAWSIVSNNCKDCSFKIPDLEAGRSYCFRVSAVNELGIGEACETADSVRASEEPGPVIDFKTLLVTKDSCTLSWKKPLSDGGSRIICYVLEVLNGDDKYKELLRSKNMQYSAKDLVEGREYNYRVKAEGSTVRLKIPIIGKPTPKVSWKKGDEEDLTDTGRVCVESSAVNTTLLIRDCQRSDASKYTITLRNSAGTKESTIFIRSAWDSPLLHVKASVREMVVGKPGIPVQPVKFKDVTADGATLKWGAPKDDGGSEIINYILEKRDSITNMWVTVSSSVETNSMRVTGLHEGTEYIFRVCAENKYGVGEGLKSEPLVAKHPFNVPDAPAPPQMMSMLHDSAYLAWSDPRKTGGSPITGYHVEYKERNSMLWKRASQAAIRMKEHKVKGLTEGMEYEFRVMAINLAGIGRPSPPTDPYVALDPIDAPGRPDVISITRSTVTLQWTEPQSDGGHRLTGYIVERRDLPSKIWVKANNVNVVDPAFTVKDLQEGCKYEFRIRAKNSAGALSPPSEQTDTIICRDEYEAPTIIIESQVKEGLTVRAGDTIVITATSIMGKPAPTSCWSKGGKYFKPSDIVQIETTPTSSTLSIKYASRKDSGDYIIAASNPFGVKEESVRVKVLDVPSVPGPILASGVSSEKVTLTWTAPTEDGGSPIKYYTLEKRETSRLLWTILEEKVMDCHFVAHKLIQGNEYIFRVSAVNQYGNSEASHSEAVKMVDKYGPPGPPAKPEVGNIQGHSVTVTWKRPAEDGGSDITGYCVEKKEKNMMRWVRASKWSLAELSYEVKGLTESMEYEFRVIAENKAGSGEPSEPSMPIITKVVAYVPGPPVNPRVTDTTKTTATLNWGKPLYDGGLEVTGYIIEHKKEGTEDWIKDTPSSLLRITEFVVPKLESGAKYHFRISAVNAEGVGEAAETQELVEIVERAAEPDLEMDIELRRTLVVRAGCSIRLFVPIKGRPAPGVTWTKEGGPVPRAVIDSTESFTMLLIPDSSRVDAGKYELTLENSAGKKSANINVRVLDSPGPPINLKPIKIDKENITLQWEMPLIDGGAKITNYIVEKRESTRKAYATVVTNCPTTSANIGDLGEGCEYYFRVFAENEYGIGEASVWPGRSPDTMVAAESLDTYLRLRRREPINGPM</sequence>
<dbReference type="CDD" id="cd05748">
    <property type="entry name" value="Ig_Titin_like"/>
    <property type="match status" value="2"/>
</dbReference>
<feature type="domain" description="Fibronectin type-III" evidence="4">
    <location>
        <begin position="1536"/>
        <end position="1631"/>
    </location>
</feature>
<dbReference type="SMART" id="SM00060">
    <property type="entry name" value="FN3"/>
    <property type="match status" value="12"/>
</dbReference>
<feature type="domain" description="Fibronectin type-III" evidence="4">
    <location>
        <begin position="846"/>
        <end position="939"/>
    </location>
</feature>
<evidence type="ECO:0000313" key="6">
    <source>
        <dbReference type="Proteomes" id="UP001174136"/>
    </source>
</evidence>
<feature type="domain" description="Fibronectin type-III" evidence="4">
    <location>
        <begin position="745"/>
        <end position="844"/>
    </location>
</feature>
<dbReference type="InterPro" id="IPR013783">
    <property type="entry name" value="Ig-like_fold"/>
</dbReference>
<feature type="domain" description="Fibronectin type-III" evidence="4">
    <location>
        <begin position="290"/>
        <end position="388"/>
    </location>
</feature>
<dbReference type="InterPro" id="IPR007110">
    <property type="entry name" value="Ig-like_dom"/>
</dbReference>
<evidence type="ECO:0000313" key="5">
    <source>
        <dbReference type="EMBL" id="KAK0143501.1"/>
    </source>
</evidence>
<organism evidence="5 6">
    <name type="scientific">Merluccius polli</name>
    <name type="common">Benguela hake</name>
    <name type="synonym">Merluccius cadenati</name>
    <dbReference type="NCBI Taxonomy" id="89951"/>
    <lineage>
        <taxon>Eukaryota</taxon>
        <taxon>Metazoa</taxon>
        <taxon>Chordata</taxon>
        <taxon>Craniata</taxon>
        <taxon>Vertebrata</taxon>
        <taxon>Euteleostomi</taxon>
        <taxon>Actinopterygii</taxon>
        <taxon>Neopterygii</taxon>
        <taxon>Teleostei</taxon>
        <taxon>Neoteleostei</taxon>
        <taxon>Acanthomorphata</taxon>
        <taxon>Zeiogadaria</taxon>
        <taxon>Gadariae</taxon>
        <taxon>Gadiformes</taxon>
        <taxon>Gadoidei</taxon>
        <taxon>Merlucciidae</taxon>
        <taxon>Merluccius</taxon>
    </lineage>
</organism>
<dbReference type="SMART" id="SM00408">
    <property type="entry name" value="IGc2"/>
    <property type="match status" value="4"/>
</dbReference>
<dbReference type="PROSITE" id="PS50853">
    <property type="entry name" value="FN3"/>
    <property type="match status" value="12"/>
</dbReference>
<dbReference type="SUPFAM" id="SSF48726">
    <property type="entry name" value="Immunoglobulin"/>
    <property type="match status" value="5"/>
</dbReference>
<feature type="domain" description="Ig-like" evidence="3">
    <location>
        <begin position="1441"/>
        <end position="1527"/>
    </location>
</feature>
<keyword evidence="6" id="KW-1185">Reference proteome</keyword>
<dbReference type="InterPro" id="IPR036116">
    <property type="entry name" value="FN3_sf"/>
</dbReference>
<dbReference type="SMART" id="SM00409">
    <property type="entry name" value="IG"/>
    <property type="match status" value="5"/>
</dbReference>
<dbReference type="Proteomes" id="UP001174136">
    <property type="component" value="Unassembled WGS sequence"/>
</dbReference>
<dbReference type="InterPro" id="IPR003599">
    <property type="entry name" value="Ig_sub"/>
</dbReference>
<dbReference type="EMBL" id="JAOPHQ010003412">
    <property type="protein sequence ID" value="KAK0143501.1"/>
    <property type="molecule type" value="Genomic_DNA"/>
</dbReference>
<evidence type="ECO:0000259" key="3">
    <source>
        <dbReference type="PROSITE" id="PS50835"/>
    </source>
</evidence>
<feature type="domain" description="Fibronectin type-III" evidence="4">
    <location>
        <begin position="1141"/>
        <end position="1234"/>
    </location>
</feature>
<dbReference type="InterPro" id="IPR003961">
    <property type="entry name" value="FN3_dom"/>
</dbReference>
<dbReference type="FunFam" id="2.60.40.10:FF:000011">
    <property type="entry name" value="Titin b"/>
    <property type="match status" value="1"/>
</dbReference>
<dbReference type="FunFam" id="2.60.40.10:FF:000135">
    <property type="entry name" value="Titin a"/>
    <property type="match status" value="2"/>
</dbReference>
<feature type="domain" description="Fibronectin type-III" evidence="4">
    <location>
        <begin position="572"/>
        <end position="671"/>
    </location>
</feature>
<dbReference type="InterPro" id="IPR013098">
    <property type="entry name" value="Ig_I-set"/>
</dbReference>
<dbReference type="InterPro" id="IPR036179">
    <property type="entry name" value="Ig-like_dom_sf"/>
</dbReference>
<dbReference type="FunFam" id="2.60.40.10:FF:000012">
    <property type="entry name" value="titin isoform X1"/>
    <property type="match status" value="2"/>
</dbReference>
<dbReference type="GO" id="GO:0031430">
    <property type="term" value="C:M band"/>
    <property type="evidence" value="ECO:0007669"/>
    <property type="project" value="TreeGrafter"/>
</dbReference>
<reference evidence="5" key="1">
    <citation type="journal article" date="2023" name="Front. Mar. Sci.">
        <title>A new Merluccius polli reference genome to investigate the effects of global change in West African waters.</title>
        <authorList>
            <person name="Mateo J.L."/>
            <person name="Blanco-Fernandez C."/>
            <person name="Garcia-Vazquez E."/>
            <person name="Machado-Schiaffino G."/>
        </authorList>
    </citation>
    <scope>NUCLEOTIDE SEQUENCE</scope>
    <source>
        <strain evidence="5">C29</strain>
        <tissue evidence="5">Fin</tissue>
    </source>
</reference>
<dbReference type="FunFam" id="2.60.40.10:FF:000031">
    <property type="entry name" value="Myosin-binding protein C, slow type"/>
    <property type="match status" value="1"/>
</dbReference>
<feature type="domain" description="Fibronectin type-III" evidence="4">
    <location>
        <begin position="1341"/>
        <end position="1437"/>
    </location>
</feature>